<accession>A0ABR3IW13</accession>
<reference evidence="3" key="1">
    <citation type="submission" date="2024-06" db="EMBL/GenBank/DDBJ databases">
        <title>Multi-omics analyses provide insights into the biosynthesis of the anticancer antibiotic pleurotin in Hohenbuehelia grisea.</title>
        <authorList>
            <person name="Weaver J.A."/>
            <person name="Alberti F."/>
        </authorList>
    </citation>
    <scope>NUCLEOTIDE SEQUENCE [LARGE SCALE GENOMIC DNA]</scope>
    <source>
        <strain evidence="3">T-177</strain>
    </source>
</reference>
<evidence type="ECO:0000313" key="3">
    <source>
        <dbReference type="Proteomes" id="UP001556367"/>
    </source>
</evidence>
<name>A0ABR3IW13_9AGAR</name>
<evidence type="ECO:0000256" key="1">
    <source>
        <dbReference type="SAM" id="SignalP"/>
    </source>
</evidence>
<keyword evidence="1" id="KW-0732">Signal</keyword>
<dbReference type="Proteomes" id="UP001556367">
    <property type="component" value="Unassembled WGS sequence"/>
</dbReference>
<feature type="signal peptide" evidence="1">
    <location>
        <begin position="1"/>
        <end position="21"/>
    </location>
</feature>
<evidence type="ECO:0000313" key="2">
    <source>
        <dbReference type="EMBL" id="KAL0947447.1"/>
    </source>
</evidence>
<sequence length="221" mass="24360">MKFSITYAAICLALLAGFANAAVISHLLPRAPALPSYLSRPGRFYRAIYKDEIAAVGSRYKVGSSPANHKGNSGDFSPSPVGGLYVFNNPDEAMTWGDCYTRGTQYESKGYYLAVFDYRPDPKLKIKTFPTGDANWSKFVNDNYKAGTKPAPYDIVEGPISATGPRRVQVLYEREGAAVWQGAFITPAAMKTLKVAELVPVRIEKKRPSKLRKCCENCIVM</sequence>
<gene>
    <name evidence="2" type="ORF">HGRIS_013554</name>
</gene>
<dbReference type="EMBL" id="JASNQZ010000015">
    <property type="protein sequence ID" value="KAL0947447.1"/>
    <property type="molecule type" value="Genomic_DNA"/>
</dbReference>
<proteinExistence type="predicted"/>
<keyword evidence="3" id="KW-1185">Reference proteome</keyword>
<comment type="caution">
    <text evidence="2">The sequence shown here is derived from an EMBL/GenBank/DDBJ whole genome shotgun (WGS) entry which is preliminary data.</text>
</comment>
<protein>
    <submittedName>
        <fullName evidence="2">Uncharacterized protein</fullName>
    </submittedName>
</protein>
<organism evidence="2 3">
    <name type="scientific">Hohenbuehelia grisea</name>
    <dbReference type="NCBI Taxonomy" id="104357"/>
    <lineage>
        <taxon>Eukaryota</taxon>
        <taxon>Fungi</taxon>
        <taxon>Dikarya</taxon>
        <taxon>Basidiomycota</taxon>
        <taxon>Agaricomycotina</taxon>
        <taxon>Agaricomycetes</taxon>
        <taxon>Agaricomycetidae</taxon>
        <taxon>Agaricales</taxon>
        <taxon>Pleurotineae</taxon>
        <taxon>Pleurotaceae</taxon>
        <taxon>Hohenbuehelia</taxon>
    </lineage>
</organism>
<dbReference type="InterPro" id="IPR025051">
    <property type="entry name" value="DUF3990"/>
</dbReference>
<dbReference type="Pfam" id="PF13151">
    <property type="entry name" value="DUF3990"/>
    <property type="match status" value="1"/>
</dbReference>
<feature type="chain" id="PRO_5045674373" evidence="1">
    <location>
        <begin position="22"/>
        <end position="221"/>
    </location>
</feature>